<protein>
    <submittedName>
        <fullName evidence="2">TonB-dependent receptor</fullName>
    </submittedName>
</protein>
<dbReference type="EMBL" id="JACXAC010000001">
    <property type="protein sequence ID" value="MBD2721344.1"/>
    <property type="molecule type" value="Genomic_DNA"/>
</dbReference>
<comment type="caution">
    <text evidence="2">The sequence shown here is derived from an EMBL/GenBank/DDBJ whole genome shotgun (WGS) entry which is preliminary data.</text>
</comment>
<dbReference type="Proteomes" id="UP000606003">
    <property type="component" value="Unassembled WGS sequence"/>
</dbReference>
<evidence type="ECO:0000313" key="3">
    <source>
        <dbReference type="Proteomes" id="UP000606003"/>
    </source>
</evidence>
<keyword evidence="2" id="KW-0675">Receptor</keyword>
<evidence type="ECO:0000313" key="2">
    <source>
        <dbReference type="EMBL" id="MBD2721344.1"/>
    </source>
</evidence>
<accession>A0ABR8JUD5</accession>
<dbReference type="PANTHER" id="PTHR40980:SF4">
    <property type="entry name" value="TONB-DEPENDENT RECEPTOR-LIKE BETA-BARREL DOMAIN-CONTAINING PROTEIN"/>
    <property type="match status" value="1"/>
</dbReference>
<proteinExistence type="predicted"/>
<dbReference type="Pfam" id="PF14905">
    <property type="entry name" value="OMP_b-brl_3"/>
    <property type="match status" value="1"/>
</dbReference>
<reference evidence="2 3" key="1">
    <citation type="submission" date="2020-09" db="EMBL/GenBank/DDBJ databases">
        <authorList>
            <person name="Kim M.K."/>
        </authorList>
    </citation>
    <scope>NUCLEOTIDE SEQUENCE [LARGE SCALE GENOMIC DNA]</scope>
    <source>
        <strain evidence="2 3">BT189</strain>
    </source>
</reference>
<dbReference type="SUPFAM" id="SSF56935">
    <property type="entry name" value="Porins"/>
    <property type="match status" value="1"/>
</dbReference>
<dbReference type="Gene3D" id="2.170.130.10">
    <property type="entry name" value="TonB-dependent receptor, plug domain"/>
    <property type="match status" value="1"/>
</dbReference>
<dbReference type="InterPro" id="IPR013784">
    <property type="entry name" value="Carb-bd-like_fold"/>
</dbReference>
<sequence>MRFSTFLPFRWRVGPFWCIAPWAGLLLLAPWAGAAQAQAVARGTVLTGAGGAVPFATIALHRAADSVVVKTEFSDERGVFLLEGQAGGRYLVSASQVGYRRVWSAAFSLPPDGLVLPALLLQASEATALAGVTVQARQPLFEHHPDRTVVHVADSPLSAGATALDVLGRSPGVVVNEAIALRGRQGLLLLVDGKRLPLAGVDLTEYLRALPAEQLQTIELITNPPAQYDAQGGAGVIALTLKKDLRLGTNGTANASYGRGEYGKLTSGFTLNHRSQNVNFYGSYSYTNRNDFARQEFYRQYEALAGLPAASSDVLGKRMLYLRSHSAKVGADFNLTPRTLLGMALTGLLSRTTTANDTQTRLYDEGGTPALWYRSLVAQEIKRPNGSANLNLRHAFADSASAASLTADADYAQYRTTRALDLRTSFLEPTLAPALLTGEQRSDLTIGALKLDYSRPLPHRSRLDLGGKSTRVTSASAVAFLENGVFAPSISSAFDYYENVNAAYASVRGGRGKASLQAGLRAEQTTIRATLAGEGMRERRYLQLFPTASVQVQLAAQHALALAAGRRIDRPNYAQLNPLRAYVDAVSYRSGNPYLLAQTSYNVDLTHTYRQKFSTALSYAHTRQPIVTVVQPAPDGSRQVVSREVNLTSQDYLALTLTAPVEPTKWWTLYANAIFYVSRFRGELARTLLDRQQPACQLTANNTFSLPHGWSGELNGAFQSGEIWGFERARSRGQLLLGLQRSFWDKQATLRLNVSDVLYTSVLRSTSVYTSFSESFVTRQDTRVATAAFTYRFGNGKVAAARKRAAGAEDELRRAAGQ</sequence>
<organism evidence="2 3">
    <name type="scientific">Hymenobacter armeniacus</name>
    <dbReference type="NCBI Taxonomy" id="2771358"/>
    <lineage>
        <taxon>Bacteria</taxon>
        <taxon>Pseudomonadati</taxon>
        <taxon>Bacteroidota</taxon>
        <taxon>Cytophagia</taxon>
        <taxon>Cytophagales</taxon>
        <taxon>Hymenobacteraceae</taxon>
        <taxon>Hymenobacter</taxon>
    </lineage>
</organism>
<keyword evidence="3" id="KW-1185">Reference proteome</keyword>
<dbReference type="InterPro" id="IPR041700">
    <property type="entry name" value="OMP_b-brl_3"/>
</dbReference>
<feature type="domain" description="Outer membrane protein beta-barrel" evidence="1">
    <location>
        <begin position="403"/>
        <end position="791"/>
    </location>
</feature>
<name>A0ABR8JUD5_9BACT</name>
<dbReference type="RefSeq" id="WP_190922584.1">
    <property type="nucleotide sequence ID" value="NZ_JACXAC010000001.1"/>
</dbReference>
<gene>
    <name evidence="2" type="ORF">IC234_04335</name>
</gene>
<evidence type="ECO:0000259" key="1">
    <source>
        <dbReference type="Pfam" id="PF14905"/>
    </source>
</evidence>
<dbReference type="InterPro" id="IPR037066">
    <property type="entry name" value="Plug_dom_sf"/>
</dbReference>
<dbReference type="SUPFAM" id="SSF49452">
    <property type="entry name" value="Starch-binding domain-like"/>
    <property type="match status" value="1"/>
</dbReference>
<dbReference type="PANTHER" id="PTHR40980">
    <property type="entry name" value="PLUG DOMAIN-CONTAINING PROTEIN"/>
    <property type="match status" value="1"/>
</dbReference>